<protein>
    <submittedName>
        <fullName evidence="1">Uncharacterized protein</fullName>
    </submittedName>
</protein>
<evidence type="ECO:0000313" key="1">
    <source>
        <dbReference type="EMBL" id="MBX62596.1"/>
    </source>
</evidence>
<name>A0A2P2Q6J0_RHIMU</name>
<sequence length="24" mass="2808">MWMVLVVICMLDYNAKSINQSCMD</sequence>
<proteinExistence type="predicted"/>
<dbReference type="AlphaFoldDB" id="A0A2P2Q6J0"/>
<organism evidence="1">
    <name type="scientific">Rhizophora mucronata</name>
    <name type="common">Asiatic mangrove</name>
    <dbReference type="NCBI Taxonomy" id="61149"/>
    <lineage>
        <taxon>Eukaryota</taxon>
        <taxon>Viridiplantae</taxon>
        <taxon>Streptophyta</taxon>
        <taxon>Embryophyta</taxon>
        <taxon>Tracheophyta</taxon>
        <taxon>Spermatophyta</taxon>
        <taxon>Magnoliopsida</taxon>
        <taxon>eudicotyledons</taxon>
        <taxon>Gunneridae</taxon>
        <taxon>Pentapetalae</taxon>
        <taxon>rosids</taxon>
        <taxon>fabids</taxon>
        <taxon>Malpighiales</taxon>
        <taxon>Rhizophoraceae</taxon>
        <taxon>Rhizophora</taxon>
    </lineage>
</organism>
<accession>A0A2P2Q6J0</accession>
<dbReference type="EMBL" id="GGEC01082112">
    <property type="protein sequence ID" value="MBX62596.1"/>
    <property type="molecule type" value="Transcribed_RNA"/>
</dbReference>
<reference evidence="1" key="1">
    <citation type="submission" date="2018-02" db="EMBL/GenBank/DDBJ databases">
        <title>Rhizophora mucronata_Transcriptome.</title>
        <authorList>
            <person name="Meera S.P."/>
            <person name="Sreeshan A."/>
            <person name="Augustine A."/>
        </authorList>
    </citation>
    <scope>NUCLEOTIDE SEQUENCE</scope>
    <source>
        <tissue evidence="1">Leaf</tissue>
    </source>
</reference>